<dbReference type="EMBL" id="BMAO01007182">
    <property type="protein sequence ID" value="GFR14193.1"/>
    <property type="molecule type" value="Genomic_DNA"/>
</dbReference>
<comment type="caution">
    <text evidence="1">The sequence shown here is derived from an EMBL/GenBank/DDBJ whole genome shotgun (WGS) entry which is preliminary data.</text>
</comment>
<proteinExistence type="predicted"/>
<evidence type="ECO:0000313" key="2">
    <source>
        <dbReference type="Proteomes" id="UP000887116"/>
    </source>
</evidence>
<organism evidence="1 2">
    <name type="scientific">Trichonephila clavata</name>
    <name type="common">Joro spider</name>
    <name type="synonym">Nephila clavata</name>
    <dbReference type="NCBI Taxonomy" id="2740835"/>
    <lineage>
        <taxon>Eukaryota</taxon>
        <taxon>Metazoa</taxon>
        <taxon>Ecdysozoa</taxon>
        <taxon>Arthropoda</taxon>
        <taxon>Chelicerata</taxon>
        <taxon>Arachnida</taxon>
        <taxon>Araneae</taxon>
        <taxon>Araneomorphae</taxon>
        <taxon>Entelegynae</taxon>
        <taxon>Araneoidea</taxon>
        <taxon>Nephilidae</taxon>
        <taxon>Trichonephila</taxon>
    </lineage>
</organism>
<reference evidence="1" key="1">
    <citation type="submission" date="2020-07" db="EMBL/GenBank/DDBJ databases">
        <title>Multicomponent nature underlies the extraordinary mechanical properties of spider dragline silk.</title>
        <authorList>
            <person name="Kono N."/>
            <person name="Nakamura H."/>
            <person name="Mori M."/>
            <person name="Yoshida Y."/>
            <person name="Ohtoshi R."/>
            <person name="Malay A.D."/>
            <person name="Moran D.A.P."/>
            <person name="Tomita M."/>
            <person name="Numata K."/>
            <person name="Arakawa K."/>
        </authorList>
    </citation>
    <scope>NUCLEOTIDE SEQUENCE</scope>
</reference>
<dbReference type="Proteomes" id="UP000887116">
    <property type="component" value="Unassembled WGS sequence"/>
</dbReference>
<accession>A0A8X6H0X5</accession>
<dbReference type="AlphaFoldDB" id="A0A8X6H0X5"/>
<gene>
    <name evidence="1" type="ORF">TNCT_649851</name>
</gene>
<evidence type="ECO:0000313" key="1">
    <source>
        <dbReference type="EMBL" id="GFR14193.1"/>
    </source>
</evidence>
<sequence length="93" mass="10562">MDEGRSFTTLGELGCYIPLQKIKSRRQEAKTKFPINPIRSKGHDVSPTHKFLDTQMKHLSLDYVSHACDSRLLFIHSSSSNNNSHCSSRTIQT</sequence>
<keyword evidence="2" id="KW-1185">Reference proteome</keyword>
<protein>
    <submittedName>
        <fullName evidence="1">Uncharacterized protein</fullName>
    </submittedName>
</protein>
<name>A0A8X6H0X5_TRICU</name>